<sequence length="101" mass="11347">MSAPQPVRSSRRERRPTEKAQYRDEPEAEAVEHSRGHARKTLAPAENTTPHKATDADPSFTTRSLPHENVRKTPNPNLQLRTSTVPPSLSLVTEGEELVWL</sequence>
<evidence type="ECO:0000256" key="1">
    <source>
        <dbReference type="SAM" id="MobiDB-lite"/>
    </source>
</evidence>
<dbReference type="EMBL" id="KN832576">
    <property type="protein sequence ID" value="KII83545.1"/>
    <property type="molecule type" value="Genomic_DNA"/>
</dbReference>
<dbReference type="HOGENOM" id="CLU_2292877_0_0_1"/>
<accession>A0A0C9SW86</accession>
<gene>
    <name evidence="2" type="ORF">PLICRDRAFT_180319</name>
</gene>
<reference evidence="2 3" key="1">
    <citation type="submission" date="2014-06" db="EMBL/GenBank/DDBJ databases">
        <title>Evolutionary Origins and Diversification of the Mycorrhizal Mutualists.</title>
        <authorList>
            <consortium name="DOE Joint Genome Institute"/>
            <consortium name="Mycorrhizal Genomics Consortium"/>
            <person name="Kohler A."/>
            <person name="Kuo A."/>
            <person name="Nagy L.G."/>
            <person name="Floudas D."/>
            <person name="Copeland A."/>
            <person name="Barry K.W."/>
            <person name="Cichocki N."/>
            <person name="Veneault-Fourrey C."/>
            <person name="LaButti K."/>
            <person name="Lindquist E.A."/>
            <person name="Lipzen A."/>
            <person name="Lundell T."/>
            <person name="Morin E."/>
            <person name="Murat C."/>
            <person name="Riley R."/>
            <person name="Ohm R."/>
            <person name="Sun H."/>
            <person name="Tunlid A."/>
            <person name="Henrissat B."/>
            <person name="Grigoriev I.V."/>
            <person name="Hibbett D.S."/>
            <person name="Martin F."/>
        </authorList>
    </citation>
    <scope>NUCLEOTIDE SEQUENCE [LARGE SCALE GENOMIC DNA]</scope>
    <source>
        <strain evidence="2 3">FD-325 SS-3</strain>
    </source>
</reference>
<organism evidence="2 3">
    <name type="scientific">Plicaturopsis crispa FD-325 SS-3</name>
    <dbReference type="NCBI Taxonomy" id="944288"/>
    <lineage>
        <taxon>Eukaryota</taxon>
        <taxon>Fungi</taxon>
        <taxon>Dikarya</taxon>
        <taxon>Basidiomycota</taxon>
        <taxon>Agaricomycotina</taxon>
        <taxon>Agaricomycetes</taxon>
        <taxon>Agaricomycetidae</taxon>
        <taxon>Amylocorticiales</taxon>
        <taxon>Amylocorticiaceae</taxon>
        <taxon>Plicatura</taxon>
        <taxon>Plicaturopsis crispa</taxon>
    </lineage>
</organism>
<evidence type="ECO:0000313" key="2">
    <source>
        <dbReference type="EMBL" id="KII83545.1"/>
    </source>
</evidence>
<proteinExistence type="predicted"/>
<dbReference type="Proteomes" id="UP000053263">
    <property type="component" value="Unassembled WGS sequence"/>
</dbReference>
<dbReference type="AlphaFoldDB" id="A0A0C9SW86"/>
<keyword evidence="3" id="KW-1185">Reference proteome</keyword>
<feature type="region of interest" description="Disordered" evidence="1">
    <location>
        <begin position="1"/>
        <end position="84"/>
    </location>
</feature>
<feature type="compositionally biased region" description="Basic and acidic residues" evidence="1">
    <location>
        <begin position="15"/>
        <end position="35"/>
    </location>
</feature>
<feature type="compositionally biased region" description="Polar residues" evidence="1">
    <location>
        <begin position="72"/>
        <end position="84"/>
    </location>
</feature>
<name>A0A0C9SW86_PLICR</name>
<protein>
    <submittedName>
        <fullName evidence="2">Uncharacterized protein</fullName>
    </submittedName>
</protein>
<evidence type="ECO:0000313" key="3">
    <source>
        <dbReference type="Proteomes" id="UP000053263"/>
    </source>
</evidence>